<evidence type="ECO:0000256" key="2">
    <source>
        <dbReference type="SAM" id="MobiDB-lite"/>
    </source>
</evidence>
<dbReference type="InterPro" id="IPR011010">
    <property type="entry name" value="DNA_brk_join_enz"/>
</dbReference>
<evidence type="ECO:0000259" key="3">
    <source>
        <dbReference type="Pfam" id="PF00589"/>
    </source>
</evidence>
<dbReference type="GO" id="GO:0006310">
    <property type="term" value="P:DNA recombination"/>
    <property type="evidence" value="ECO:0007669"/>
    <property type="project" value="UniProtKB-KW"/>
</dbReference>
<feature type="region of interest" description="Disordered" evidence="2">
    <location>
        <begin position="235"/>
        <end position="265"/>
    </location>
</feature>
<dbReference type="SUPFAM" id="SSF56349">
    <property type="entry name" value="DNA breaking-rejoining enzymes"/>
    <property type="match status" value="1"/>
</dbReference>
<feature type="domain" description="Tyr recombinase" evidence="3">
    <location>
        <begin position="159"/>
        <end position="202"/>
    </location>
</feature>
<dbReference type="Proteomes" id="UP000234331">
    <property type="component" value="Unassembled WGS sequence"/>
</dbReference>
<evidence type="ECO:0000313" key="4">
    <source>
        <dbReference type="EMBL" id="SNQ48483.1"/>
    </source>
</evidence>
<dbReference type="InterPro" id="IPR013762">
    <property type="entry name" value="Integrase-like_cat_sf"/>
</dbReference>
<evidence type="ECO:0000256" key="1">
    <source>
        <dbReference type="ARBA" id="ARBA00023172"/>
    </source>
</evidence>
<keyword evidence="1" id="KW-0233">DNA recombination</keyword>
<dbReference type="Pfam" id="PF00589">
    <property type="entry name" value="Phage_integrase"/>
    <property type="match status" value="1"/>
</dbReference>
<gene>
    <name evidence="4" type="ORF">FRACA_2510003</name>
</gene>
<dbReference type="InterPro" id="IPR002104">
    <property type="entry name" value="Integrase_catalytic"/>
</dbReference>
<dbReference type="AlphaFoldDB" id="A0A2I2KS37"/>
<sequence>MVRPGGCLRVLRGTERPLDDDLEAVGGVDGGEGGEGDEGFGAVEGDPGVVGEDAAQGVWGLGDGGGEGASHMQVITRRVGLCCHLVRDAEKGAKTIIVGKRHREPIGTWTLYRDREPIGEVTVVGCVRRRGAGAVLSLAEPLAVDLKCGMELGDRLLSRRRLHDLRHSSASIQLAEGVAIELVSKRLGHASPAITGRLYAHLLRSAGQAAARTVADAVPRRAVRPRAHSVPTRIMEGKSGQSETPTLQVGGLNLSGPSGTRTLNAPVKSRLLCQLS</sequence>
<dbReference type="EMBL" id="FZMO01000170">
    <property type="protein sequence ID" value="SNQ48483.1"/>
    <property type="molecule type" value="Genomic_DNA"/>
</dbReference>
<dbReference type="GO" id="GO:0015074">
    <property type="term" value="P:DNA integration"/>
    <property type="evidence" value="ECO:0007669"/>
    <property type="project" value="InterPro"/>
</dbReference>
<dbReference type="GO" id="GO:0003677">
    <property type="term" value="F:DNA binding"/>
    <property type="evidence" value="ECO:0007669"/>
    <property type="project" value="InterPro"/>
</dbReference>
<name>A0A2I2KS37_9ACTN</name>
<keyword evidence="5" id="KW-1185">Reference proteome</keyword>
<protein>
    <recommendedName>
        <fullName evidence="3">Tyr recombinase domain-containing protein</fullName>
    </recommendedName>
</protein>
<dbReference type="Gene3D" id="1.10.443.10">
    <property type="entry name" value="Intergrase catalytic core"/>
    <property type="match status" value="1"/>
</dbReference>
<accession>A0A2I2KS37</accession>
<reference evidence="4 5" key="1">
    <citation type="submission" date="2017-06" db="EMBL/GenBank/DDBJ databases">
        <authorList>
            <person name="Kim H.J."/>
            <person name="Triplett B.A."/>
        </authorList>
    </citation>
    <scope>NUCLEOTIDE SEQUENCE [LARGE SCALE GENOMIC DNA]</scope>
    <source>
        <strain evidence="4">FRACA_ARgP5</strain>
    </source>
</reference>
<proteinExistence type="predicted"/>
<evidence type="ECO:0000313" key="5">
    <source>
        <dbReference type="Proteomes" id="UP000234331"/>
    </source>
</evidence>
<organism evidence="4 5">
    <name type="scientific">Frankia canadensis</name>
    <dbReference type="NCBI Taxonomy" id="1836972"/>
    <lineage>
        <taxon>Bacteria</taxon>
        <taxon>Bacillati</taxon>
        <taxon>Actinomycetota</taxon>
        <taxon>Actinomycetes</taxon>
        <taxon>Frankiales</taxon>
        <taxon>Frankiaceae</taxon>
        <taxon>Frankia</taxon>
    </lineage>
</organism>